<protein>
    <submittedName>
        <fullName evidence="3">Tripartite-type tricarboxylate transporter receptor subunit TctC</fullName>
    </submittedName>
</protein>
<dbReference type="CDD" id="cd13578">
    <property type="entry name" value="PBP2_Bug27"/>
    <property type="match status" value="1"/>
</dbReference>
<accession>A0A316F2P5</accession>
<dbReference type="AlphaFoldDB" id="A0A316F2P5"/>
<dbReference type="PANTHER" id="PTHR42928:SF5">
    <property type="entry name" value="BLR1237 PROTEIN"/>
    <property type="match status" value="1"/>
</dbReference>
<comment type="similarity">
    <text evidence="1">Belongs to the UPF0065 (bug) family.</text>
</comment>
<dbReference type="InterPro" id="IPR042100">
    <property type="entry name" value="Bug_dom1"/>
</dbReference>
<dbReference type="Gene3D" id="3.40.190.10">
    <property type="entry name" value="Periplasmic binding protein-like II"/>
    <property type="match status" value="1"/>
</dbReference>
<feature type="chain" id="PRO_5016431120" evidence="2">
    <location>
        <begin position="41"/>
        <end position="344"/>
    </location>
</feature>
<comment type="caution">
    <text evidence="3">The sequence shown here is derived from an EMBL/GenBank/DDBJ whole genome shotgun (WGS) entry which is preliminary data.</text>
</comment>
<dbReference type="Proteomes" id="UP000245754">
    <property type="component" value="Unassembled WGS sequence"/>
</dbReference>
<evidence type="ECO:0000313" key="3">
    <source>
        <dbReference type="EMBL" id="PWK37779.1"/>
    </source>
</evidence>
<dbReference type="InterPro" id="IPR005064">
    <property type="entry name" value="BUG"/>
</dbReference>
<dbReference type="PIRSF" id="PIRSF017082">
    <property type="entry name" value="YflP"/>
    <property type="match status" value="1"/>
</dbReference>
<keyword evidence="2" id="KW-0732">Signal</keyword>
<dbReference type="PANTHER" id="PTHR42928">
    <property type="entry name" value="TRICARBOXYLATE-BINDING PROTEIN"/>
    <property type="match status" value="1"/>
</dbReference>
<evidence type="ECO:0000256" key="2">
    <source>
        <dbReference type="SAM" id="SignalP"/>
    </source>
</evidence>
<organism evidence="3 4">
    <name type="scientific">Cupriavidus plantarum</name>
    <dbReference type="NCBI Taxonomy" id="942865"/>
    <lineage>
        <taxon>Bacteria</taxon>
        <taxon>Pseudomonadati</taxon>
        <taxon>Pseudomonadota</taxon>
        <taxon>Betaproteobacteria</taxon>
        <taxon>Burkholderiales</taxon>
        <taxon>Burkholderiaceae</taxon>
        <taxon>Cupriavidus</taxon>
    </lineage>
</organism>
<evidence type="ECO:0000256" key="1">
    <source>
        <dbReference type="ARBA" id="ARBA00006987"/>
    </source>
</evidence>
<dbReference type="SUPFAM" id="SSF53850">
    <property type="entry name" value="Periplasmic binding protein-like II"/>
    <property type="match status" value="1"/>
</dbReference>
<dbReference type="Gene3D" id="3.40.190.150">
    <property type="entry name" value="Bordetella uptake gene, domain 1"/>
    <property type="match status" value="1"/>
</dbReference>
<keyword evidence="4" id="KW-1185">Reference proteome</keyword>
<evidence type="ECO:0000313" key="4">
    <source>
        <dbReference type="Proteomes" id="UP000245754"/>
    </source>
</evidence>
<sequence>MTQQLQHRNHPRIAHRQTYAPTALAALVMASALLPAAASAQNPATGYPNKPIRLVIGFPPGGGADNSARLYGDALSRELGQPVVVDNRPGAGTTIAAEFAAKSAPDGYTLLIATASLMGGDKVMYPKIRYEASDFAPITKLSAAPLILAVNKDAGIKSVTDLIAQAKAKPGKLNYSSSGNGVITHLAGVYFTKLANVQMTHVPYKGGAPSAQAVAAGDVQLTFGTAPSVKPMIDTHKVVPLAVTSMQRSNSSPQLPTIDESGLKGYDLSVWYGLFAPAKTPPEIIDKLYAATAKVMSDPELKKRFLAQGDEISISSSVAEFREFAAREGKVGVDLAVSSGAKID</sequence>
<gene>
    <name evidence="3" type="ORF">C7419_1011665</name>
</gene>
<proteinExistence type="inferred from homology"/>
<reference evidence="3 4" key="1">
    <citation type="submission" date="2018-05" db="EMBL/GenBank/DDBJ databases">
        <title>Genomic Encyclopedia of Type Strains, Phase IV (KMG-V): Genome sequencing to study the core and pangenomes of soil and plant-associated prokaryotes.</title>
        <authorList>
            <person name="Whitman W."/>
        </authorList>
    </citation>
    <scope>NUCLEOTIDE SEQUENCE [LARGE SCALE GENOMIC DNA]</scope>
    <source>
        <strain evidence="3 4">SLV-132</strain>
    </source>
</reference>
<keyword evidence="3" id="KW-0675">Receptor</keyword>
<dbReference type="EMBL" id="QGGT01000001">
    <property type="protein sequence ID" value="PWK37779.1"/>
    <property type="molecule type" value="Genomic_DNA"/>
</dbReference>
<name>A0A316F2P5_9BURK</name>
<feature type="signal peptide" evidence="2">
    <location>
        <begin position="1"/>
        <end position="40"/>
    </location>
</feature>
<dbReference type="Pfam" id="PF03401">
    <property type="entry name" value="TctC"/>
    <property type="match status" value="1"/>
</dbReference>